<dbReference type="Pfam" id="PF07992">
    <property type="entry name" value="Pyr_redox_2"/>
    <property type="match status" value="1"/>
</dbReference>
<dbReference type="Proteomes" id="UP000320244">
    <property type="component" value="Unassembled WGS sequence"/>
</dbReference>
<dbReference type="SUPFAM" id="SSF51905">
    <property type="entry name" value="FAD/NAD(P)-binding domain"/>
    <property type="match status" value="1"/>
</dbReference>
<dbReference type="Gene3D" id="3.50.50.60">
    <property type="entry name" value="FAD/NAD(P)-binding domain"/>
    <property type="match status" value="2"/>
</dbReference>
<name>A0A563E8R4_9MICO</name>
<evidence type="ECO:0000256" key="3">
    <source>
        <dbReference type="ARBA" id="ARBA00048132"/>
    </source>
</evidence>
<dbReference type="PANTHER" id="PTHR48105">
    <property type="entry name" value="THIOREDOXIN REDUCTASE 1-RELATED-RELATED"/>
    <property type="match status" value="1"/>
</dbReference>
<dbReference type="EMBL" id="VCQV01000003">
    <property type="protein sequence ID" value="TWP38204.1"/>
    <property type="molecule type" value="Genomic_DNA"/>
</dbReference>
<dbReference type="PRINTS" id="PR00368">
    <property type="entry name" value="FADPNR"/>
</dbReference>
<protein>
    <submittedName>
        <fullName evidence="5">NAD(P)/FAD-dependent oxidoreductase</fullName>
    </submittedName>
</protein>
<evidence type="ECO:0000313" key="6">
    <source>
        <dbReference type="Proteomes" id="UP000320244"/>
    </source>
</evidence>
<evidence type="ECO:0000259" key="4">
    <source>
        <dbReference type="Pfam" id="PF07992"/>
    </source>
</evidence>
<dbReference type="GO" id="GO:0004791">
    <property type="term" value="F:thioredoxin-disulfide reductase (NADPH) activity"/>
    <property type="evidence" value="ECO:0007669"/>
    <property type="project" value="UniProtKB-EC"/>
</dbReference>
<accession>A0A563E8R4</accession>
<comment type="caution">
    <text evidence="5">The sequence shown here is derived from an EMBL/GenBank/DDBJ whole genome shotgun (WGS) entry which is preliminary data.</text>
</comment>
<dbReference type="AlphaFoldDB" id="A0A563E8R4"/>
<evidence type="ECO:0000256" key="1">
    <source>
        <dbReference type="ARBA" id="ARBA00022630"/>
    </source>
</evidence>
<keyword evidence="1" id="KW-0285">Flavoprotein</keyword>
<keyword evidence="2" id="KW-0560">Oxidoreductase</keyword>
<reference evidence="5 6" key="1">
    <citation type="submission" date="2019-05" db="EMBL/GenBank/DDBJ databases">
        <authorList>
            <person name="Lee S.D."/>
        </authorList>
    </citation>
    <scope>NUCLEOTIDE SEQUENCE [LARGE SCALE GENOMIC DNA]</scope>
    <source>
        <strain evidence="5 6">C5-26</strain>
    </source>
</reference>
<sequence>MTDELDTRYDVVVIGGGAAGLSGALMLSRARRSVLVVDAGAPRNAPAAGVHGLLGHDGIPPDELLARGRAEVSSYGGQMVSGSVEAVREDGDGFGLTLTGGRSVRARRLLLAVGLVDDVPDIPGLPERWGRDVVHCPYCHGWEIRDAAIGVLATGPMAVHVALLFRQWSQDVVLFTHTSSAPTGEEAEQLVARGIRVVPGEVTALEVAGDHLTGLRLGDGTVVARDAVALTPRMVARTEFLSQLGLHAVEHPSGVGSYLPTDGLGRTDVAGVWAAGNITDLTAQVGAAAAQGAAAGAQINADLLAQETQAAVAAYRR</sequence>
<comment type="catalytic activity">
    <reaction evidence="3">
        <text>[thioredoxin]-dithiol + NADP(+) = [thioredoxin]-disulfide + NADPH + H(+)</text>
        <dbReference type="Rhea" id="RHEA:20345"/>
        <dbReference type="Rhea" id="RHEA-COMP:10698"/>
        <dbReference type="Rhea" id="RHEA-COMP:10700"/>
        <dbReference type="ChEBI" id="CHEBI:15378"/>
        <dbReference type="ChEBI" id="CHEBI:29950"/>
        <dbReference type="ChEBI" id="CHEBI:50058"/>
        <dbReference type="ChEBI" id="CHEBI:57783"/>
        <dbReference type="ChEBI" id="CHEBI:58349"/>
        <dbReference type="EC" id="1.8.1.9"/>
    </reaction>
</comment>
<organism evidence="5 6">
    <name type="scientific">Leekyejoonella antrihumi</name>
    <dbReference type="NCBI Taxonomy" id="1660198"/>
    <lineage>
        <taxon>Bacteria</taxon>
        <taxon>Bacillati</taxon>
        <taxon>Actinomycetota</taxon>
        <taxon>Actinomycetes</taxon>
        <taxon>Micrococcales</taxon>
        <taxon>Dermacoccaceae</taxon>
        <taxon>Leekyejoonella</taxon>
    </lineage>
</organism>
<feature type="domain" description="FAD/NAD(P)-binding" evidence="4">
    <location>
        <begin position="9"/>
        <end position="292"/>
    </location>
</feature>
<evidence type="ECO:0000256" key="2">
    <source>
        <dbReference type="ARBA" id="ARBA00023002"/>
    </source>
</evidence>
<dbReference type="InterPro" id="IPR023753">
    <property type="entry name" value="FAD/NAD-binding_dom"/>
</dbReference>
<proteinExistence type="predicted"/>
<reference evidence="5 6" key="2">
    <citation type="submission" date="2019-08" db="EMBL/GenBank/DDBJ databases">
        <title>Jejuicoccus antrihumi gen. nov., sp. nov., a new member of the family Dermacoccaceae isolated from a cave.</title>
        <authorList>
            <person name="Schumann P."/>
            <person name="Kim I.S."/>
        </authorList>
    </citation>
    <scope>NUCLEOTIDE SEQUENCE [LARGE SCALE GENOMIC DNA]</scope>
    <source>
        <strain evidence="5 6">C5-26</strain>
    </source>
</reference>
<dbReference type="OrthoDB" id="9786503at2"/>
<dbReference type="RefSeq" id="WP_146315181.1">
    <property type="nucleotide sequence ID" value="NZ_VCQV01000003.1"/>
</dbReference>
<dbReference type="InterPro" id="IPR050097">
    <property type="entry name" value="Ferredoxin-NADP_redctase_2"/>
</dbReference>
<dbReference type="InterPro" id="IPR036188">
    <property type="entry name" value="FAD/NAD-bd_sf"/>
</dbReference>
<dbReference type="PRINTS" id="PR00469">
    <property type="entry name" value="PNDRDTASEII"/>
</dbReference>
<gene>
    <name evidence="5" type="ORF">FGL98_02955</name>
</gene>
<keyword evidence="6" id="KW-1185">Reference proteome</keyword>
<evidence type="ECO:0000313" key="5">
    <source>
        <dbReference type="EMBL" id="TWP38204.1"/>
    </source>
</evidence>